<dbReference type="InterPro" id="IPR057229">
    <property type="entry name" value="DUF7907"/>
</dbReference>
<evidence type="ECO:0000259" key="2">
    <source>
        <dbReference type="Pfam" id="PF25484"/>
    </source>
</evidence>
<dbReference type="Proteomes" id="UP000799776">
    <property type="component" value="Unassembled WGS sequence"/>
</dbReference>
<keyword evidence="1" id="KW-0732">Signal</keyword>
<protein>
    <recommendedName>
        <fullName evidence="2">DUF7907 domain-containing protein</fullName>
    </recommendedName>
</protein>
<feature type="chain" id="PRO_5040227743" description="DUF7907 domain-containing protein" evidence="1">
    <location>
        <begin position="22"/>
        <end position="209"/>
    </location>
</feature>
<feature type="domain" description="DUF7907" evidence="2">
    <location>
        <begin position="34"/>
        <end position="190"/>
    </location>
</feature>
<dbReference type="AlphaFoldDB" id="A0A9P4LZ58"/>
<keyword evidence="4" id="KW-1185">Reference proteome</keyword>
<dbReference type="OrthoDB" id="3518533at2759"/>
<feature type="signal peptide" evidence="1">
    <location>
        <begin position="1"/>
        <end position="21"/>
    </location>
</feature>
<dbReference type="EMBL" id="ML978712">
    <property type="protein sequence ID" value="KAF2091003.1"/>
    <property type="molecule type" value="Genomic_DNA"/>
</dbReference>
<gene>
    <name evidence="3" type="ORF">K490DRAFT_62334</name>
</gene>
<evidence type="ECO:0000313" key="3">
    <source>
        <dbReference type="EMBL" id="KAF2091003.1"/>
    </source>
</evidence>
<proteinExistence type="predicted"/>
<organism evidence="3 4">
    <name type="scientific">Saccharata proteae CBS 121410</name>
    <dbReference type="NCBI Taxonomy" id="1314787"/>
    <lineage>
        <taxon>Eukaryota</taxon>
        <taxon>Fungi</taxon>
        <taxon>Dikarya</taxon>
        <taxon>Ascomycota</taxon>
        <taxon>Pezizomycotina</taxon>
        <taxon>Dothideomycetes</taxon>
        <taxon>Dothideomycetes incertae sedis</taxon>
        <taxon>Botryosphaeriales</taxon>
        <taxon>Saccharataceae</taxon>
        <taxon>Saccharata</taxon>
    </lineage>
</organism>
<name>A0A9P4LZ58_9PEZI</name>
<sequence length="209" mass="21571">MFTTHLKSLAALALSMSLANAAPVSSNCPTTEAKTFKLVANVTAFDLTPSIQNHEISLSHYGAGEDYAVLTAPGSGFLFYANGTTADFAANTETIVSDQNAYPYGMIITPGGTATVPSTNAVDVNVGDGTRGVYIDTSTGTPTLAFENGSFAACPASVLQRQGDEILLSFRQAGQRTLAGCADVDLVAYCASGDADGDEFAVETTCVAR</sequence>
<evidence type="ECO:0000256" key="1">
    <source>
        <dbReference type="SAM" id="SignalP"/>
    </source>
</evidence>
<dbReference type="Pfam" id="PF25484">
    <property type="entry name" value="DUF7907"/>
    <property type="match status" value="1"/>
</dbReference>
<reference evidence="3" key="1">
    <citation type="journal article" date="2020" name="Stud. Mycol.">
        <title>101 Dothideomycetes genomes: a test case for predicting lifestyles and emergence of pathogens.</title>
        <authorList>
            <person name="Haridas S."/>
            <person name="Albert R."/>
            <person name="Binder M."/>
            <person name="Bloem J."/>
            <person name="Labutti K."/>
            <person name="Salamov A."/>
            <person name="Andreopoulos B."/>
            <person name="Baker S."/>
            <person name="Barry K."/>
            <person name="Bills G."/>
            <person name="Bluhm B."/>
            <person name="Cannon C."/>
            <person name="Castanera R."/>
            <person name="Culley D."/>
            <person name="Daum C."/>
            <person name="Ezra D."/>
            <person name="Gonzalez J."/>
            <person name="Henrissat B."/>
            <person name="Kuo A."/>
            <person name="Liang C."/>
            <person name="Lipzen A."/>
            <person name="Lutzoni F."/>
            <person name="Magnuson J."/>
            <person name="Mondo S."/>
            <person name="Nolan M."/>
            <person name="Ohm R."/>
            <person name="Pangilinan J."/>
            <person name="Park H.-J."/>
            <person name="Ramirez L."/>
            <person name="Alfaro M."/>
            <person name="Sun H."/>
            <person name="Tritt A."/>
            <person name="Yoshinaga Y."/>
            <person name="Zwiers L.-H."/>
            <person name="Turgeon B."/>
            <person name="Goodwin S."/>
            <person name="Spatafora J."/>
            <person name="Crous P."/>
            <person name="Grigoriev I."/>
        </authorList>
    </citation>
    <scope>NUCLEOTIDE SEQUENCE</scope>
    <source>
        <strain evidence="3">CBS 121410</strain>
    </source>
</reference>
<comment type="caution">
    <text evidence="3">The sequence shown here is derived from an EMBL/GenBank/DDBJ whole genome shotgun (WGS) entry which is preliminary data.</text>
</comment>
<evidence type="ECO:0000313" key="4">
    <source>
        <dbReference type="Proteomes" id="UP000799776"/>
    </source>
</evidence>
<accession>A0A9P4LZ58</accession>